<reference evidence="2 3" key="1">
    <citation type="submission" date="2019-05" db="EMBL/GenBank/DDBJ databases">
        <title>Genome sequencing of F202Z8.</title>
        <authorList>
            <person name="Kwon Y.M."/>
        </authorList>
    </citation>
    <scope>NUCLEOTIDE SEQUENCE [LARGE SCALE GENOMIC DNA]</scope>
    <source>
        <strain evidence="2 3">F202Z8</strain>
    </source>
</reference>
<keyword evidence="1" id="KW-1133">Transmembrane helix</keyword>
<proteinExistence type="predicted"/>
<evidence type="ECO:0000256" key="1">
    <source>
        <dbReference type="SAM" id="Phobius"/>
    </source>
</evidence>
<evidence type="ECO:0000313" key="2">
    <source>
        <dbReference type="EMBL" id="QCW99761.1"/>
    </source>
</evidence>
<keyword evidence="1" id="KW-0472">Membrane</keyword>
<feature type="transmembrane region" description="Helical" evidence="1">
    <location>
        <begin position="84"/>
        <end position="106"/>
    </location>
</feature>
<dbReference type="Proteomes" id="UP000310017">
    <property type="component" value="Chromosome"/>
</dbReference>
<keyword evidence="1" id="KW-0812">Transmembrane</keyword>
<dbReference type="OrthoDB" id="1151358at2"/>
<dbReference type="AlphaFoldDB" id="A0A5B7SNP3"/>
<organism evidence="2 3">
    <name type="scientific">Aggregatimonas sangjinii</name>
    <dbReference type="NCBI Taxonomy" id="2583587"/>
    <lineage>
        <taxon>Bacteria</taxon>
        <taxon>Pseudomonadati</taxon>
        <taxon>Bacteroidota</taxon>
        <taxon>Flavobacteriia</taxon>
        <taxon>Flavobacteriales</taxon>
        <taxon>Flavobacteriaceae</taxon>
        <taxon>Aggregatimonas</taxon>
    </lineage>
</organism>
<name>A0A5B7SNP3_9FLAO</name>
<feature type="transmembrane region" description="Helical" evidence="1">
    <location>
        <begin position="44"/>
        <end position="64"/>
    </location>
</feature>
<evidence type="ECO:0000313" key="3">
    <source>
        <dbReference type="Proteomes" id="UP000310017"/>
    </source>
</evidence>
<dbReference type="EMBL" id="CP040710">
    <property type="protein sequence ID" value="QCW99761.1"/>
    <property type="molecule type" value="Genomic_DNA"/>
</dbReference>
<protein>
    <submittedName>
        <fullName evidence="2">Uncharacterized protein</fullName>
    </submittedName>
</protein>
<feature type="transmembrane region" description="Helical" evidence="1">
    <location>
        <begin position="112"/>
        <end position="127"/>
    </location>
</feature>
<keyword evidence="3" id="KW-1185">Reference proteome</keyword>
<accession>A0A5B7SNP3</accession>
<gene>
    <name evidence="2" type="ORF">FGM00_06485</name>
</gene>
<feature type="transmembrane region" description="Helical" evidence="1">
    <location>
        <begin position="12"/>
        <end position="32"/>
    </location>
</feature>
<sequence length="153" mass="17082">MQIKSLLRTLPIIHFSMVIGLVIFTGFVYWNNPDFNAAMNSSDIFTYLVPVVAASGYFASKAIFQNLTASIGRNDGLQNKLSRYQVATIIKYALLEGPAILALIAYYLSGNALHLVIALSLIAYFFSQRPTRKKVLDDLNLSLEEQKEIDSSR</sequence>
<dbReference type="KEGG" id="asag:FGM00_06485"/>
<dbReference type="RefSeq" id="WP_138852113.1">
    <property type="nucleotide sequence ID" value="NZ_CP040710.1"/>
</dbReference>